<accession>A0A8E2F634</accession>
<dbReference type="EMBL" id="KV749113">
    <property type="protein sequence ID" value="OCL11124.1"/>
    <property type="molecule type" value="Genomic_DNA"/>
</dbReference>
<name>A0A8E2F634_9PEZI</name>
<protein>
    <submittedName>
        <fullName evidence="2">Uncharacterized protein</fullName>
    </submittedName>
</protein>
<dbReference type="Proteomes" id="UP000250140">
    <property type="component" value="Unassembled WGS sequence"/>
</dbReference>
<sequence>MGSLQLHCILGMLACFRHISSLPFSRLRLYVLPHTPFYLQNLINNSWIVPLLFAG</sequence>
<keyword evidence="1" id="KW-0732">Signal</keyword>
<evidence type="ECO:0000313" key="3">
    <source>
        <dbReference type="Proteomes" id="UP000250140"/>
    </source>
</evidence>
<feature type="signal peptide" evidence="1">
    <location>
        <begin position="1"/>
        <end position="21"/>
    </location>
</feature>
<evidence type="ECO:0000313" key="2">
    <source>
        <dbReference type="EMBL" id="OCL11124.1"/>
    </source>
</evidence>
<dbReference type="AlphaFoldDB" id="A0A8E2F634"/>
<organism evidence="2 3">
    <name type="scientific">Glonium stellatum</name>
    <dbReference type="NCBI Taxonomy" id="574774"/>
    <lineage>
        <taxon>Eukaryota</taxon>
        <taxon>Fungi</taxon>
        <taxon>Dikarya</taxon>
        <taxon>Ascomycota</taxon>
        <taxon>Pezizomycotina</taxon>
        <taxon>Dothideomycetes</taxon>
        <taxon>Pleosporomycetidae</taxon>
        <taxon>Gloniales</taxon>
        <taxon>Gloniaceae</taxon>
        <taxon>Glonium</taxon>
    </lineage>
</organism>
<keyword evidence="3" id="KW-1185">Reference proteome</keyword>
<gene>
    <name evidence="2" type="ORF">AOQ84DRAFT_200884</name>
</gene>
<proteinExistence type="predicted"/>
<feature type="chain" id="PRO_5034928392" evidence="1">
    <location>
        <begin position="22"/>
        <end position="55"/>
    </location>
</feature>
<reference evidence="2 3" key="1">
    <citation type="journal article" date="2016" name="Nat. Commun.">
        <title>Ectomycorrhizal ecology is imprinted in the genome of the dominant symbiotic fungus Cenococcum geophilum.</title>
        <authorList>
            <consortium name="DOE Joint Genome Institute"/>
            <person name="Peter M."/>
            <person name="Kohler A."/>
            <person name="Ohm R.A."/>
            <person name="Kuo A."/>
            <person name="Krutzmann J."/>
            <person name="Morin E."/>
            <person name="Arend M."/>
            <person name="Barry K.W."/>
            <person name="Binder M."/>
            <person name="Choi C."/>
            <person name="Clum A."/>
            <person name="Copeland A."/>
            <person name="Grisel N."/>
            <person name="Haridas S."/>
            <person name="Kipfer T."/>
            <person name="LaButti K."/>
            <person name="Lindquist E."/>
            <person name="Lipzen A."/>
            <person name="Maire R."/>
            <person name="Meier B."/>
            <person name="Mihaltcheva S."/>
            <person name="Molinier V."/>
            <person name="Murat C."/>
            <person name="Poggeler S."/>
            <person name="Quandt C.A."/>
            <person name="Sperisen C."/>
            <person name="Tritt A."/>
            <person name="Tisserant E."/>
            <person name="Crous P.W."/>
            <person name="Henrissat B."/>
            <person name="Nehls U."/>
            <person name="Egli S."/>
            <person name="Spatafora J.W."/>
            <person name="Grigoriev I.V."/>
            <person name="Martin F.M."/>
        </authorList>
    </citation>
    <scope>NUCLEOTIDE SEQUENCE [LARGE SCALE GENOMIC DNA]</scope>
    <source>
        <strain evidence="2 3">CBS 207.34</strain>
    </source>
</reference>
<evidence type="ECO:0000256" key="1">
    <source>
        <dbReference type="SAM" id="SignalP"/>
    </source>
</evidence>